<evidence type="ECO:0000313" key="7">
    <source>
        <dbReference type="Proteomes" id="UP001381693"/>
    </source>
</evidence>
<feature type="domain" description="Ig-like" evidence="5">
    <location>
        <begin position="668"/>
        <end position="756"/>
    </location>
</feature>
<feature type="domain" description="Ig-like" evidence="5">
    <location>
        <begin position="485"/>
        <end position="571"/>
    </location>
</feature>
<accession>A0AAN9AAW1</accession>
<dbReference type="SMART" id="SM00409">
    <property type="entry name" value="IG"/>
    <property type="match status" value="10"/>
</dbReference>
<evidence type="ECO:0000256" key="4">
    <source>
        <dbReference type="ARBA" id="ARBA00023319"/>
    </source>
</evidence>
<dbReference type="PRINTS" id="PR01832">
    <property type="entry name" value="VEGFRECEPTOR"/>
</dbReference>
<name>A0AAN9AAW1_HALRR</name>
<keyword evidence="2" id="KW-0677">Repeat</keyword>
<feature type="domain" description="Ig-like" evidence="5">
    <location>
        <begin position="106"/>
        <end position="190"/>
    </location>
</feature>
<feature type="domain" description="Ig-like" evidence="5">
    <location>
        <begin position="847"/>
        <end position="932"/>
    </location>
</feature>
<keyword evidence="3" id="KW-1015">Disulfide bond</keyword>
<keyword evidence="4" id="KW-0393">Immunoglobulin domain</keyword>
<dbReference type="InterPro" id="IPR013783">
    <property type="entry name" value="Ig-like_fold"/>
</dbReference>
<sequence length="1028" mass="111839">MTEIKCIICNCILHKPPGGTSYVVVKPADVTEFGDLYRLQMISLNGVTLHDIPLTRLPGPESIFNGTSFIAPEESFNIKIFGRDQNGYQFERISPTAVTSQLPFPPEVTSMERVHGYFDLPLKVSCHIQTLVPFSLSWQKDGIELVEERAYPQSAEVEYTIESPVREDEGRYTCVARNVAGSASSTIFVDMKEPPPQIAAPANASLAPSRPAILNCDVTSTVEYNLTWSRYIILGQVQDFFGRVETTGEFMNIEDMNGYRVLENNSLLLEDVTAEDGGWFRCTAANEGGRRAREIHVSVQSPPEVAVLPEMVPFREGENISVSCISRGFPKPRVEWWSGEIILTGTQGRMSAEESDQILKIQSARQNDAGIYTCKAYSTAGTAEVSATLAFIEAPSVIVATDAILVGNGDTATLFCSVSGTPTPSVRWLKDGNLEVTPLPFIEIDGGSLCIYGVQESDAGRYTCIASNAAGSDHAEIDLRVGYPPSIIQKPTDTIITIGNSGGLSCYGVGVPEPIISWKRLDGRPIPSHITLDLDGNLRVRAVAVEDEGVYVCTLENQYGKLELQASMSVSGLLAPLIAAPPDPNLNVIQDSPVTLPCNVVMGNPTPSVLWMHNGEPVSGQKGIFVKPDGSLSIFSASARNAGDYQCIVTNVAGNSSQILHLTVMVPPRAKSKKVEEKVVALEGDTVKLKCPVKAHPPPAYFWQKNGLSISHQATRMRKLHDGVLVIRHLMSEDSGTYVCTAVNAAGATKIAVTLEVHVPPTIADDSETYTVSEGEVLEISCVASGFPIPTVTWKHFDQTLLYDNTLSDGSLRLVATPESEGLYECLATNEAGIAKRNIRVIMTKIPEISPPGDETLTVVEGQDLKLPCEVRGHPPPEVYWRKKGHALLPNEQLIPSPGYLLMKEVTRDMAARYTCIANNRAGEASKTFIIDVNFPPTVKVANPEGERLSVVEGGRLTLPCPATAHPTPYKEWTKDGHKLNNKENVRIADNGDQVEMYHASTPDNGNYTCTVSNTLGYTYITYNVKVL</sequence>
<dbReference type="InterPro" id="IPR003599">
    <property type="entry name" value="Ig_sub"/>
</dbReference>
<feature type="domain" description="Ig-like" evidence="5">
    <location>
        <begin position="576"/>
        <end position="663"/>
    </location>
</feature>
<evidence type="ECO:0000256" key="2">
    <source>
        <dbReference type="ARBA" id="ARBA00022737"/>
    </source>
</evidence>
<feature type="domain" description="Ig-like" evidence="5">
    <location>
        <begin position="303"/>
        <end position="390"/>
    </location>
</feature>
<protein>
    <recommendedName>
        <fullName evidence="5">Ig-like domain-containing protein</fullName>
    </recommendedName>
</protein>
<dbReference type="InterPro" id="IPR003598">
    <property type="entry name" value="Ig_sub2"/>
</dbReference>
<keyword evidence="1" id="KW-0732">Signal</keyword>
<proteinExistence type="predicted"/>
<gene>
    <name evidence="6" type="ORF">SK128_000027</name>
</gene>
<feature type="domain" description="Ig-like" evidence="5">
    <location>
        <begin position="195"/>
        <end position="298"/>
    </location>
</feature>
<dbReference type="Pfam" id="PF13927">
    <property type="entry name" value="Ig_3"/>
    <property type="match status" value="3"/>
</dbReference>
<dbReference type="PROSITE" id="PS50835">
    <property type="entry name" value="IG_LIKE"/>
    <property type="match status" value="10"/>
</dbReference>
<reference evidence="6 7" key="1">
    <citation type="submission" date="2023-11" db="EMBL/GenBank/DDBJ databases">
        <title>Halocaridina rubra genome assembly.</title>
        <authorList>
            <person name="Smith C."/>
        </authorList>
    </citation>
    <scope>NUCLEOTIDE SEQUENCE [LARGE SCALE GENOMIC DNA]</scope>
    <source>
        <strain evidence="6">EP-1</strain>
        <tissue evidence="6">Whole</tissue>
    </source>
</reference>
<feature type="domain" description="Ig-like" evidence="5">
    <location>
        <begin position="761"/>
        <end position="842"/>
    </location>
</feature>
<evidence type="ECO:0000256" key="3">
    <source>
        <dbReference type="ARBA" id="ARBA00023157"/>
    </source>
</evidence>
<organism evidence="6 7">
    <name type="scientific">Halocaridina rubra</name>
    <name type="common">Hawaiian red shrimp</name>
    <dbReference type="NCBI Taxonomy" id="373956"/>
    <lineage>
        <taxon>Eukaryota</taxon>
        <taxon>Metazoa</taxon>
        <taxon>Ecdysozoa</taxon>
        <taxon>Arthropoda</taxon>
        <taxon>Crustacea</taxon>
        <taxon>Multicrustacea</taxon>
        <taxon>Malacostraca</taxon>
        <taxon>Eumalacostraca</taxon>
        <taxon>Eucarida</taxon>
        <taxon>Decapoda</taxon>
        <taxon>Pleocyemata</taxon>
        <taxon>Caridea</taxon>
        <taxon>Atyoidea</taxon>
        <taxon>Atyidae</taxon>
        <taxon>Halocaridina</taxon>
    </lineage>
</organism>
<dbReference type="EMBL" id="JAXCGZ010007796">
    <property type="protein sequence ID" value="KAK7078505.1"/>
    <property type="molecule type" value="Genomic_DNA"/>
</dbReference>
<evidence type="ECO:0000259" key="5">
    <source>
        <dbReference type="PROSITE" id="PS50835"/>
    </source>
</evidence>
<dbReference type="InterPro" id="IPR036179">
    <property type="entry name" value="Ig-like_dom_sf"/>
</dbReference>
<dbReference type="Pfam" id="PF07679">
    <property type="entry name" value="I-set"/>
    <property type="match status" value="6"/>
</dbReference>
<dbReference type="SUPFAM" id="SSF48726">
    <property type="entry name" value="Immunoglobulin"/>
    <property type="match status" value="10"/>
</dbReference>
<feature type="domain" description="Ig-like" evidence="5">
    <location>
        <begin position="937"/>
        <end position="1026"/>
    </location>
</feature>
<dbReference type="Proteomes" id="UP001381693">
    <property type="component" value="Unassembled WGS sequence"/>
</dbReference>
<feature type="non-terminal residue" evidence="6">
    <location>
        <position position="1028"/>
    </location>
</feature>
<keyword evidence="7" id="KW-1185">Reference proteome</keyword>
<dbReference type="InterPro" id="IPR051170">
    <property type="entry name" value="Neural/epithelial_adhesion"/>
</dbReference>
<dbReference type="PANTHER" id="PTHR12231">
    <property type="entry name" value="CTX-RELATED TYPE I TRANSMEMBRANE PROTEIN"/>
    <property type="match status" value="1"/>
</dbReference>
<evidence type="ECO:0000256" key="1">
    <source>
        <dbReference type="ARBA" id="ARBA00022729"/>
    </source>
</evidence>
<dbReference type="InterPro" id="IPR007110">
    <property type="entry name" value="Ig-like_dom"/>
</dbReference>
<dbReference type="AlphaFoldDB" id="A0AAN9AAW1"/>
<evidence type="ECO:0000313" key="6">
    <source>
        <dbReference type="EMBL" id="KAK7078505.1"/>
    </source>
</evidence>
<dbReference type="Gene3D" id="2.60.40.10">
    <property type="entry name" value="Immunoglobulins"/>
    <property type="match status" value="10"/>
</dbReference>
<dbReference type="SMART" id="SM00408">
    <property type="entry name" value="IGc2"/>
    <property type="match status" value="10"/>
</dbReference>
<dbReference type="PANTHER" id="PTHR12231:SF253">
    <property type="entry name" value="DPR-INTERACTING PROTEIN ETA, ISOFORM B-RELATED"/>
    <property type="match status" value="1"/>
</dbReference>
<dbReference type="InterPro" id="IPR013098">
    <property type="entry name" value="Ig_I-set"/>
</dbReference>
<dbReference type="FunFam" id="2.60.40.10:FF:000032">
    <property type="entry name" value="palladin isoform X1"/>
    <property type="match status" value="4"/>
</dbReference>
<comment type="caution">
    <text evidence="6">The sequence shown here is derived from an EMBL/GenBank/DDBJ whole genome shotgun (WGS) entry which is preliminary data.</text>
</comment>
<feature type="domain" description="Ig-like" evidence="5">
    <location>
        <begin position="395"/>
        <end position="478"/>
    </location>
</feature>